<dbReference type="EMBL" id="CP026399">
    <property type="protein sequence ID" value="AUY01634.1"/>
    <property type="molecule type" value="Genomic_DNA"/>
</dbReference>
<gene>
    <name evidence="1" type="ORF">C3F40_07380</name>
</gene>
<dbReference type="RefSeq" id="WP_104457489.1">
    <property type="nucleotide sequence ID" value="NZ_CP081767.1"/>
</dbReference>
<dbReference type="Proteomes" id="UP000239554">
    <property type="component" value="Chromosome"/>
</dbReference>
<organism evidence="1 2">
    <name type="scientific">Escherichia coli</name>
    <dbReference type="NCBI Taxonomy" id="562"/>
    <lineage>
        <taxon>Bacteria</taxon>
        <taxon>Pseudomonadati</taxon>
        <taxon>Pseudomonadota</taxon>
        <taxon>Gammaproteobacteria</taxon>
        <taxon>Enterobacterales</taxon>
        <taxon>Enterobacteriaceae</taxon>
        <taxon>Escherichia</taxon>
    </lineage>
</organism>
<evidence type="ECO:0000313" key="2">
    <source>
        <dbReference type="Proteomes" id="UP000239554"/>
    </source>
</evidence>
<sequence length="88" mass="10281">MFTFKQINNSQNLIIKPFQMLDKLIGINMIISNSFYFPDIRYLLTDQMEKVRSVMPERFTTPFGTTNFAVFDVLNLVNGIIIKGWDLL</sequence>
<name>A0A2L0J483_ECOLX</name>
<dbReference type="AlphaFoldDB" id="A0A2L0J483"/>
<proteinExistence type="predicted"/>
<evidence type="ECO:0000313" key="1">
    <source>
        <dbReference type="EMBL" id="AUY01634.1"/>
    </source>
</evidence>
<reference evidence="1 2" key="1">
    <citation type="journal article" date="2018" name="MBio">
        <title>Genomic Analysis of Hospital Plumbing Reveals Diverse Reservoir of Bacterial Plasmids Conferring Carbapenem Resistance.</title>
        <authorList>
            <consortium name="NISC Comparative Sequencing Program"/>
            <person name="Weingarten R.A."/>
            <person name="Johnson R.C."/>
            <person name="Conlan S."/>
            <person name="Ramsburg A.M."/>
            <person name="Dekker J.P."/>
            <person name="Lau A.F."/>
            <person name="Khil P."/>
            <person name="Odom R.T."/>
            <person name="Deming C."/>
            <person name="Park M."/>
            <person name="Thomas P.J."/>
            <person name="Henderson D.K."/>
            <person name="Palmore T.N."/>
            <person name="Segre J.A."/>
            <person name="Frank K.M."/>
        </authorList>
    </citation>
    <scope>NUCLEOTIDE SEQUENCE [LARGE SCALE GENOMIC DNA]</scope>
    <source>
        <strain evidence="1 2">ECONIH4</strain>
    </source>
</reference>
<accession>A0A2L0J483</accession>
<protein>
    <submittedName>
        <fullName evidence="1">Uncharacterized protein</fullName>
    </submittedName>
</protein>